<accession>A0AA89AMH5</accession>
<sequence length="212" mass="24383">MEPHASLVGVEFYKSWLVAAMRLPLKANDKYEFAKSLTYSQFPEYFVWDRDALEWDLRKRRNCIGRMVYVHPTCELLIKTGENPIQEIVNVTYPNLLTKHKDGKWNELVEWLCNRAILTPKNEQVEKINSYELSTLPGEVTSYKSSDMICKASTTVKDHELLYPIEFLNSLKFSGIPNHDLDLKIGAPIMLMRNINPSKGLCDGTISIVTQL</sequence>
<protein>
    <recommendedName>
        <fullName evidence="1">DNA helicase Pif1-like 2B domain-containing protein</fullName>
    </recommendedName>
</protein>
<feature type="domain" description="DNA helicase Pif1-like 2B" evidence="1">
    <location>
        <begin position="166"/>
        <end position="212"/>
    </location>
</feature>
<dbReference type="EMBL" id="JAVXUP010001621">
    <property type="protein sequence ID" value="KAK3009689.1"/>
    <property type="molecule type" value="Genomic_DNA"/>
</dbReference>
<comment type="caution">
    <text evidence="2">The sequence shown here is derived from an EMBL/GenBank/DDBJ whole genome shotgun (WGS) entry which is preliminary data.</text>
</comment>
<evidence type="ECO:0000259" key="1">
    <source>
        <dbReference type="Pfam" id="PF21530"/>
    </source>
</evidence>
<dbReference type="PANTHER" id="PTHR10492:SF57">
    <property type="entry name" value="ATP-DEPENDENT DNA HELICASE"/>
    <property type="match status" value="1"/>
</dbReference>
<gene>
    <name evidence="2" type="ORF">RJ639_014392</name>
</gene>
<dbReference type="SUPFAM" id="SSF52540">
    <property type="entry name" value="P-loop containing nucleoside triphosphate hydrolases"/>
    <property type="match status" value="1"/>
</dbReference>
<reference evidence="2" key="1">
    <citation type="submission" date="2022-12" db="EMBL/GenBank/DDBJ databases">
        <title>Draft genome assemblies for two species of Escallonia (Escalloniales).</title>
        <authorList>
            <person name="Chanderbali A."/>
            <person name="Dervinis C."/>
            <person name="Anghel I."/>
            <person name="Soltis D."/>
            <person name="Soltis P."/>
            <person name="Zapata F."/>
        </authorList>
    </citation>
    <scope>NUCLEOTIDE SEQUENCE</scope>
    <source>
        <strain evidence="2">UCBG64.0493</strain>
        <tissue evidence="2">Leaf</tissue>
    </source>
</reference>
<dbReference type="AlphaFoldDB" id="A0AA89AMH5"/>
<keyword evidence="3" id="KW-1185">Reference proteome</keyword>
<dbReference type="Pfam" id="PF21530">
    <property type="entry name" value="Pif1_2B_dom"/>
    <property type="match status" value="1"/>
</dbReference>
<dbReference type="InterPro" id="IPR049163">
    <property type="entry name" value="Pif1-like_2B_dom"/>
</dbReference>
<evidence type="ECO:0000313" key="2">
    <source>
        <dbReference type="EMBL" id="KAK3009689.1"/>
    </source>
</evidence>
<dbReference type="Proteomes" id="UP001188597">
    <property type="component" value="Unassembled WGS sequence"/>
</dbReference>
<proteinExistence type="predicted"/>
<dbReference type="PANTHER" id="PTHR10492">
    <property type="match status" value="1"/>
</dbReference>
<evidence type="ECO:0000313" key="3">
    <source>
        <dbReference type="Proteomes" id="UP001188597"/>
    </source>
</evidence>
<organism evidence="2 3">
    <name type="scientific">Escallonia herrerae</name>
    <dbReference type="NCBI Taxonomy" id="1293975"/>
    <lineage>
        <taxon>Eukaryota</taxon>
        <taxon>Viridiplantae</taxon>
        <taxon>Streptophyta</taxon>
        <taxon>Embryophyta</taxon>
        <taxon>Tracheophyta</taxon>
        <taxon>Spermatophyta</taxon>
        <taxon>Magnoliopsida</taxon>
        <taxon>eudicotyledons</taxon>
        <taxon>Gunneridae</taxon>
        <taxon>Pentapetalae</taxon>
        <taxon>asterids</taxon>
        <taxon>campanulids</taxon>
        <taxon>Escalloniales</taxon>
        <taxon>Escalloniaceae</taxon>
        <taxon>Escallonia</taxon>
    </lineage>
</organism>
<dbReference type="InterPro" id="IPR027417">
    <property type="entry name" value="P-loop_NTPase"/>
</dbReference>
<name>A0AA89AMH5_9ASTE</name>